<protein>
    <submittedName>
        <fullName evidence="1">Uncharacterized protein</fullName>
    </submittedName>
</protein>
<dbReference type="EMBL" id="ASHM01055022">
    <property type="protein sequence ID" value="PNX87883.1"/>
    <property type="molecule type" value="Genomic_DNA"/>
</dbReference>
<accession>A0A2K3MAT3</accession>
<dbReference type="AlphaFoldDB" id="A0A2K3MAT3"/>
<reference evidence="1 2" key="1">
    <citation type="journal article" date="2014" name="Am. J. Bot.">
        <title>Genome assembly and annotation for red clover (Trifolium pratense; Fabaceae).</title>
        <authorList>
            <person name="Istvanek J."/>
            <person name="Jaros M."/>
            <person name="Krenek A."/>
            <person name="Repkova J."/>
        </authorList>
    </citation>
    <scope>NUCLEOTIDE SEQUENCE [LARGE SCALE GENOMIC DNA]</scope>
    <source>
        <strain evidence="2">cv. Tatra</strain>
        <tissue evidence="1">Young leaves</tissue>
    </source>
</reference>
<name>A0A2K3MAT3_TRIPR</name>
<proteinExistence type="predicted"/>
<evidence type="ECO:0000313" key="1">
    <source>
        <dbReference type="EMBL" id="PNX87883.1"/>
    </source>
</evidence>
<gene>
    <name evidence="1" type="ORF">L195_g043983</name>
</gene>
<reference evidence="1 2" key="2">
    <citation type="journal article" date="2017" name="Front. Plant Sci.">
        <title>Gene Classification and Mining of Molecular Markers Useful in Red Clover (Trifolium pratense) Breeding.</title>
        <authorList>
            <person name="Istvanek J."/>
            <person name="Dluhosova J."/>
            <person name="Dluhos P."/>
            <person name="Patkova L."/>
            <person name="Nedelnik J."/>
            <person name="Repkova J."/>
        </authorList>
    </citation>
    <scope>NUCLEOTIDE SEQUENCE [LARGE SCALE GENOMIC DNA]</scope>
    <source>
        <strain evidence="2">cv. Tatra</strain>
        <tissue evidence="1">Young leaves</tissue>
    </source>
</reference>
<comment type="caution">
    <text evidence="1">The sequence shown here is derived from an EMBL/GenBank/DDBJ whole genome shotgun (WGS) entry which is preliminary data.</text>
</comment>
<evidence type="ECO:0000313" key="2">
    <source>
        <dbReference type="Proteomes" id="UP000236291"/>
    </source>
</evidence>
<dbReference type="Proteomes" id="UP000236291">
    <property type="component" value="Unassembled WGS sequence"/>
</dbReference>
<organism evidence="1 2">
    <name type="scientific">Trifolium pratense</name>
    <name type="common">Red clover</name>
    <dbReference type="NCBI Taxonomy" id="57577"/>
    <lineage>
        <taxon>Eukaryota</taxon>
        <taxon>Viridiplantae</taxon>
        <taxon>Streptophyta</taxon>
        <taxon>Embryophyta</taxon>
        <taxon>Tracheophyta</taxon>
        <taxon>Spermatophyta</taxon>
        <taxon>Magnoliopsida</taxon>
        <taxon>eudicotyledons</taxon>
        <taxon>Gunneridae</taxon>
        <taxon>Pentapetalae</taxon>
        <taxon>rosids</taxon>
        <taxon>fabids</taxon>
        <taxon>Fabales</taxon>
        <taxon>Fabaceae</taxon>
        <taxon>Papilionoideae</taxon>
        <taxon>50 kb inversion clade</taxon>
        <taxon>NPAAA clade</taxon>
        <taxon>Hologalegina</taxon>
        <taxon>IRL clade</taxon>
        <taxon>Trifolieae</taxon>
        <taxon>Trifolium</taxon>
    </lineage>
</organism>
<sequence length="115" mass="13151">MSRSSQVCSELVIQFSPRIDRFLDPGGRILYQVMAHFLSVPYDLLLDSGPRGLYSSLREEWRLLRRSGDQDILVGIVIVGCSMGEFDVSYVENVEKRLCSYGAWESSLIVWSRRS</sequence>